<gene>
    <name evidence="1" type="ORF">AB0C36_34985</name>
</gene>
<proteinExistence type="predicted"/>
<protein>
    <submittedName>
        <fullName evidence="1">Uncharacterized protein</fullName>
    </submittedName>
</protein>
<sequence>MNPPEPAVIPPLFTELVDDAAIFPPGNLPLAEAVEAHHAHRAAWYADLVGQFLVGSARTADLAALADPERPLRVGVVVAGGAAAVGDAVRIVLETPGLVLAGVEAAGDPADIVRAYHEHLPEGVPGAVEVAADESMPDALDAIAETRHRAKFRTGGTVADAFPEDGRLAAFLSGCVARELPFKLTAGLHNAVRHTDPVTGFRHHGFLNVLTALRIAQADQAAGLPPVVHSIAAALGEADPAVVAERTGRTAAAHGAEYRAAFTAFGSCSIAEPLADLVALGLIALPADPKEHTP</sequence>
<dbReference type="Proteomes" id="UP001551482">
    <property type="component" value="Unassembled WGS sequence"/>
</dbReference>
<keyword evidence="2" id="KW-1185">Reference proteome</keyword>
<dbReference type="EMBL" id="JBEZFP010000134">
    <property type="protein sequence ID" value="MEU8138692.1"/>
    <property type="molecule type" value="Genomic_DNA"/>
</dbReference>
<evidence type="ECO:0000313" key="2">
    <source>
        <dbReference type="Proteomes" id="UP001551482"/>
    </source>
</evidence>
<evidence type="ECO:0000313" key="1">
    <source>
        <dbReference type="EMBL" id="MEU8138692.1"/>
    </source>
</evidence>
<dbReference type="RefSeq" id="WP_358362331.1">
    <property type="nucleotide sequence ID" value="NZ_JBEZFP010000134.1"/>
</dbReference>
<reference evidence="1 2" key="1">
    <citation type="submission" date="2024-06" db="EMBL/GenBank/DDBJ databases">
        <title>The Natural Products Discovery Center: Release of the First 8490 Sequenced Strains for Exploring Actinobacteria Biosynthetic Diversity.</title>
        <authorList>
            <person name="Kalkreuter E."/>
            <person name="Kautsar S.A."/>
            <person name="Yang D."/>
            <person name="Bader C.D."/>
            <person name="Teijaro C.N."/>
            <person name="Fluegel L."/>
            <person name="Davis C.M."/>
            <person name="Simpson J.R."/>
            <person name="Lauterbach L."/>
            <person name="Steele A.D."/>
            <person name="Gui C."/>
            <person name="Meng S."/>
            <person name="Li G."/>
            <person name="Viehrig K."/>
            <person name="Ye F."/>
            <person name="Su P."/>
            <person name="Kiefer A.F."/>
            <person name="Nichols A."/>
            <person name="Cepeda A.J."/>
            <person name="Yan W."/>
            <person name="Fan B."/>
            <person name="Jiang Y."/>
            <person name="Adhikari A."/>
            <person name="Zheng C.-J."/>
            <person name="Schuster L."/>
            <person name="Cowan T.M."/>
            <person name="Smanski M.J."/>
            <person name="Chevrette M.G."/>
            <person name="De Carvalho L.P.S."/>
            <person name="Shen B."/>
        </authorList>
    </citation>
    <scope>NUCLEOTIDE SEQUENCE [LARGE SCALE GENOMIC DNA]</scope>
    <source>
        <strain evidence="1 2">NPDC048946</strain>
    </source>
</reference>
<name>A0ABV3DSF8_9ACTN</name>
<comment type="caution">
    <text evidence="1">The sequence shown here is derived from an EMBL/GenBank/DDBJ whole genome shotgun (WGS) entry which is preliminary data.</text>
</comment>
<organism evidence="1 2">
    <name type="scientific">Streptodolium elevatio</name>
    <dbReference type="NCBI Taxonomy" id="3157996"/>
    <lineage>
        <taxon>Bacteria</taxon>
        <taxon>Bacillati</taxon>
        <taxon>Actinomycetota</taxon>
        <taxon>Actinomycetes</taxon>
        <taxon>Kitasatosporales</taxon>
        <taxon>Streptomycetaceae</taxon>
        <taxon>Streptodolium</taxon>
    </lineage>
</organism>
<accession>A0ABV3DSF8</accession>